<dbReference type="OrthoDB" id="4142171at2759"/>
<evidence type="ECO:0000313" key="2">
    <source>
        <dbReference type="EMBL" id="OAL24283.1"/>
    </source>
</evidence>
<gene>
    <name evidence="2" type="ORF">AYO20_10710</name>
</gene>
<keyword evidence="3" id="KW-1185">Reference proteome</keyword>
<feature type="compositionally biased region" description="Basic and acidic residues" evidence="1">
    <location>
        <begin position="1"/>
        <end position="19"/>
    </location>
</feature>
<organism evidence="2 3">
    <name type="scientific">Fonsecaea nubica</name>
    <dbReference type="NCBI Taxonomy" id="856822"/>
    <lineage>
        <taxon>Eukaryota</taxon>
        <taxon>Fungi</taxon>
        <taxon>Dikarya</taxon>
        <taxon>Ascomycota</taxon>
        <taxon>Pezizomycotina</taxon>
        <taxon>Eurotiomycetes</taxon>
        <taxon>Chaetothyriomycetidae</taxon>
        <taxon>Chaetothyriales</taxon>
        <taxon>Herpotrichiellaceae</taxon>
        <taxon>Fonsecaea</taxon>
    </lineage>
</organism>
<sequence>MNQITVKDESGAVASERRLSPSSPGTGSAGFARHIETQDEWPSSRDFAQRYSRYDTQGFLVDFEHTTAYTLPRKAPVPPRPSTPISPSGLTSITLIDQSSSQSVPLIAIPYESTSEADSQPHARPQIRFSDTYRKWWLQQYSRPEPLVRLASRTSAQGSRQGFWLARGTLKGCDEVMMQQGPGYWLARATMKDAKQDGEAGSADIPSRFWGRVVDKVRRISGEEK</sequence>
<evidence type="ECO:0000313" key="3">
    <source>
        <dbReference type="Proteomes" id="UP000185904"/>
    </source>
</evidence>
<proteinExistence type="predicted"/>
<accession>A0A178C5P1</accession>
<dbReference type="EMBL" id="LVCJ01000119">
    <property type="protein sequence ID" value="OAL24283.1"/>
    <property type="molecule type" value="Genomic_DNA"/>
</dbReference>
<protein>
    <submittedName>
        <fullName evidence="2">Uncharacterized protein</fullName>
    </submittedName>
</protein>
<feature type="region of interest" description="Disordered" evidence="1">
    <location>
        <begin position="1"/>
        <end position="44"/>
    </location>
</feature>
<dbReference type="AlphaFoldDB" id="A0A178C5P1"/>
<evidence type="ECO:0000256" key="1">
    <source>
        <dbReference type="SAM" id="MobiDB-lite"/>
    </source>
</evidence>
<name>A0A178C5P1_9EURO</name>
<dbReference type="Proteomes" id="UP000185904">
    <property type="component" value="Unassembled WGS sequence"/>
</dbReference>
<reference evidence="2 3" key="1">
    <citation type="submission" date="2016-03" db="EMBL/GenBank/DDBJ databases">
        <title>The draft genome sequence of Fonsecaea nubica causative agent of cutaneous subcutaneous infection in human host.</title>
        <authorList>
            <person name="Costa F."/>
            <person name="Sybren D.H."/>
            <person name="Raittz R.T."/>
            <person name="Weiss V.A."/>
            <person name="Leao A.C."/>
            <person name="Gomes R."/>
            <person name="De Souza E.M."/>
            <person name="Pedrosa F.O."/>
            <person name="Steffens M.B."/>
            <person name="Bombassaro A."/>
            <person name="Tadra-Sfeir M.Z."/>
            <person name="Moreno L.F."/>
            <person name="Najafzadeh M.J."/>
            <person name="Felipe M.S."/>
            <person name="Teixeira M."/>
            <person name="Sun J."/>
            <person name="Xi L."/>
            <person name="Castro M.A."/>
            <person name="Vicente V.A."/>
        </authorList>
    </citation>
    <scope>NUCLEOTIDE SEQUENCE [LARGE SCALE GENOMIC DNA]</scope>
    <source>
        <strain evidence="2 3">CBS 269.64</strain>
    </source>
</reference>
<dbReference type="GeneID" id="34594098"/>
<comment type="caution">
    <text evidence="2">The sequence shown here is derived from an EMBL/GenBank/DDBJ whole genome shotgun (WGS) entry which is preliminary data.</text>
</comment>
<dbReference type="RefSeq" id="XP_022495066.1">
    <property type="nucleotide sequence ID" value="XM_022648966.1"/>
</dbReference>